<dbReference type="Proteomes" id="UP001186944">
    <property type="component" value="Unassembled WGS sequence"/>
</dbReference>
<protein>
    <submittedName>
        <fullName evidence="2">Uncharacterized protein</fullName>
    </submittedName>
</protein>
<comment type="caution">
    <text evidence="2">The sequence shown here is derived from an EMBL/GenBank/DDBJ whole genome shotgun (WGS) entry which is preliminary data.</text>
</comment>
<accession>A0AA89BUS7</accession>
<organism evidence="2 3">
    <name type="scientific">Pinctada imbricata</name>
    <name type="common">Atlantic pearl-oyster</name>
    <name type="synonym">Pinctada martensii</name>
    <dbReference type="NCBI Taxonomy" id="66713"/>
    <lineage>
        <taxon>Eukaryota</taxon>
        <taxon>Metazoa</taxon>
        <taxon>Spiralia</taxon>
        <taxon>Lophotrochozoa</taxon>
        <taxon>Mollusca</taxon>
        <taxon>Bivalvia</taxon>
        <taxon>Autobranchia</taxon>
        <taxon>Pteriomorphia</taxon>
        <taxon>Pterioida</taxon>
        <taxon>Pterioidea</taxon>
        <taxon>Pteriidae</taxon>
        <taxon>Pinctada</taxon>
    </lineage>
</organism>
<dbReference type="EMBL" id="VSWD01000011">
    <property type="protein sequence ID" value="KAK3088125.1"/>
    <property type="molecule type" value="Genomic_DNA"/>
</dbReference>
<feature type="region of interest" description="Disordered" evidence="1">
    <location>
        <begin position="52"/>
        <end position="76"/>
    </location>
</feature>
<proteinExistence type="predicted"/>
<reference evidence="2" key="1">
    <citation type="submission" date="2019-08" db="EMBL/GenBank/DDBJ databases">
        <title>The improved chromosome-level genome for the pearl oyster Pinctada fucata martensii using PacBio sequencing and Hi-C.</title>
        <authorList>
            <person name="Zheng Z."/>
        </authorList>
    </citation>
    <scope>NUCLEOTIDE SEQUENCE</scope>
    <source>
        <strain evidence="2">ZZ-2019</strain>
        <tissue evidence="2">Adductor muscle</tissue>
    </source>
</reference>
<keyword evidence="3" id="KW-1185">Reference proteome</keyword>
<evidence type="ECO:0000256" key="1">
    <source>
        <dbReference type="SAM" id="MobiDB-lite"/>
    </source>
</evidence>
<gene>
    <name evidence="2" type="ORF">FSP39_015039</name>
</gene>
<name>A0AA89BUS7_PINIB</name>
<evidence type="ECO:0000313" key="3">
    <source>
        <dbReference type="Proteomes" id="UP001186944"/>
    </source>
</evidence>
<sequence length="168" mass="19686">MLNVQKPHGARKISWLNVFSRVQARKVITKFRRALDPSASFEFNAPRMHITDEDREKETERRKKPKKWKNMNKTERRAVNRYRATSVLRYKAHNMIGATGSRHMSQRRRASLATPAASPSMFSHLEQLAEEDESPRLPAVRRRAVDTSDYRTCAILQTRLKNVKHYPE</sequence>
<feature type="compositionally biased region" description="Basic and acidic residues" evidence="1">
    <location>
        <begin position="52"/>
        <end position="61"/>
    </location>
</feature>
<evidence type="ECO:0000313" key="2">
    <source>
        <dbReference type="EMBL" id="KAK3088125.1"/>
    </source>
</evidence>
<dbReference type="AlphaFoldDB" id="A0AA89BUS7"/>